<feature type="compositionally biased region" description="Polar residues" evidence="1">
    <location>
        <begin position="26"/>
        <end position="42"/>
    </location>
</feature>
<sequence>MCFVIYHQNPLRGLDPFHESHRKRWASTTSTTTIGRPNSSTR</sequence>
<feature type="region of interest" description="Disordered" evidence="1">
    <location>
        <begin position="22"/>
        <end position="42"/>
    </location>
</feature>
<proteinExistence type="predicted"/>
<evidence type="ECO:0000313" key="3">
    <source>
        <dbReference type="Proteomes" id="UP000244336"/>
    </source>
</evidence>
<protein>
    <submittedName>
        <fullName evidence="2">Uncharacterized protein</fullName>
    </submittedName>
</protein>
<keyword evidence="3" id="KW-1185">Reference proteome</keyword>
<organism evidence="2 3">
    <name type="scientific">Panicum hallii var. hallii</name>
    <dbReference type="NCBI Taxonomy" id="1504633"/>
    <lineage>
        <taxon>Eukaryota</taxon>
        <taxon>Viridiplantae</taxon>
        <taxon>Streptophyta</taxon>
        <taxon>Embryophyta</taxon>
        <taxon>Tracheophyta</taxon>
        <taxon>Spermatophyta</taxon>
        <taxon>Magnoliopsida</taxon>
        <taxon>Liliopsida</taxon>
        <taxon>Poales</taxon>
        <taxon>Poaceae</taxon>
        <taxon>PACMAD clade</taxon>
        <taxon>Panicoideae</taxon>
        <taxon>Panicodae</taxon>
        <taxon>Paniceae</taxon>
        <taxon>Panicinae</taxon>
        <taxon>Panicum</taxon>
        <taxon>Panicum sect. Panicum</taxon>
    </lineage>
</organism>
<evidence type="ECO:0000313" key="2">
    <source>
        <dbReference type="EMBL" id="PUZ69125.1"/>
    </source>
</evidence>
<dbReference type="Proteomes" id="UP000244336">
    <property type="component" value="Chromosome 2"/>
</dbReference>
<dbReference type="AlphaFoldDB" id="A0A2T7EMR2"/>
<evidence type="ECO:0000256" key="1">
    <source>
        <dbReference type="SAM" id="MobiDB-lite"/>
    </source>
</evidence>
<dbReference type="Gramene" id="PUZ69125">
    <property type="protein sequence ID" value="PUZ69125"/>
    <property type="gene ID" value="GQ55_2G084900"/>
</dbReference>
<accession>A0A2T7EMR2</accession>
<dbReference type="EMBL" id="CM009750">
    <property type="protein sequence ID" value="PUZ69125.1"/>
    <property type="molecule type" value="Genomic_DNA"/>
</dbReference>
<name>A0A2T7EMR2_9POAL</name>
<gene>
    <name evidence="2" type="ORF">GQ55_2G084900</name>
</gene>
<reference evidence="2 3" key="1">
    <citation type="submission" date="2018-04" db="EMBL/GenBank/DDBJ databases">
        <title>WGS assembly of Panicum hallii var. hallii HAL2.</title>
        <authorList>
            <person name="Lovell J."/>
            <person name="Jenkins J."/>
            <person name="Lowry D."/>
            <person name="Mamidi S."/>
            <person name="Sreedasyam A."/>
            <person name="Weng X."/>
            <person name="Barry K."/>
            <person name="Bonette J."/>
            <person name="Campitelli B."/>
            <person name="Daum C."/>
            <person name="Gordon S."/>
            <person name="Gould B."/>
            <person name="Lipzen A."/>
            <person name="MacQueen A."/>
            <person name="Palacio-Mejia J."/>
            <person name="Plott C."/>
            <person name="Shakirov E."/>
            <person name="Shu S."/>
            <person name="Yoshinaga Y."/>
            <person name="Zane M."/>
            <person name="Rokhsar D."/>
            <person name="Grimwood J."/>
            <person name="Schmutz J."/>
            <person name="Juenger T."/>
        </authorList>
    </citation>
    <scope>NUCLEOTIDE SEQUENCE [LARGE SCALE GENOMIC DNA]</scope>
    <source>
        <strain evidence="3">cv. HAL2</strain>
    </source>
</reference>